<dbReference type="Gene3D" id="3.10.180.10">
    <property type="entry name" value="2,3-Dihydroxybiphenyl 1,2-Dioxygenase, domain 1"/>
    <property type="match status" value="1"/>
</dbReference>
<dbReference type="RefSeq" id="WP_338889135.1">
    <property type="nucleotide sequence ID" value="NZ_CP147846.1"/>
</dbReference>
<evidence type="ECO:0000256" key="3">
    <source>
        <dbReference type="ARBA" id="ARBA00032460"/>
    </source>
</evidence>
<evidence type="ECO:0000256" key="1">
    <source>
        <dbReference type="ARBA" id="ARBA00030291"/>
    </source>
</evidence>
<dbReference type="EMBL" id="CP147846">
    <property type="protein sequence ID" value="WXG68740.1"/>
    <property type="molecule type" value="Genomic_DNA"/>
</dbReference>
<evidence type="ECO:0000313" key="7">
    <source>
        <dbReference type="Proteomes" id="UP001432000"/>
    </source>
</evidence>
<evidence type="ECO:0000256" key="4">
    <source>
        <dbReference type="ARBA" id="ARBA00033298"/>
    </source>
</evidence>
<evidence type="ECO:0000313" key="6">
    <source>
        <dbReference type="EMBL" id="WXG68740.1"/>
    </source>
</evidence>
<dbReference type="PROSITE" id="PS51819">
    <property type="entry name" value="VOC"/>
    <property type="match status" value="1"/>
</dbReference>
<dbReference type="InterPro" id="IPR029068">
    <property type="entry name" value="Glyas_Bleomycin-R_OHBP_Dase"/>
</dbReference>
<dbReference type="Pfam" id="PF00903">
    <property type="entry name" value="Glyoxalase"/>
    <property type="match status" value="1"/>
</dbReference>
<keyword evidence="7" id="KW-1185">Reference proteome</keyword>
<evidence type="ECO:0000256" key="2">
    <source>
        <dbReference type="ARBA" id="ARBA00030892"/>
    </source>
</evidence>
<sequence length="142" mass="14679">MIESNSPVAPSITGTGVSLIALYVADLAKSVQFYVDGCGLSRLHDVSTDTFDAVIVGRTDDSGGGIELMRKKVPTGPIEQGTGFAKIVLTVDDVEATTSRAVANGGSVTMAPMVLEQMGGLVLSMVADPDGYTAELIQRNAS</sequence>
<proteinExistence type="predicted"/>
<name>A0ABZ2PI08_9NOCA</name>
<dbReference type="PANTHER" id="PTHR46036">
    <property type="entry name" value="LACTOYLGLUTATHIONE LYASE"/>
    <property type="match status" value="1"/>
</dbReference>
<dbReference type="SUPFAM" id="SSF54593">
    <property type="entry name" value="Glyoxalase/Bleomycin resistance protein/Dihydroxybiphenyl dioxygenase"/>
    <property type="match status" value="1"/>
</dbReference>
<accession>A0ABZ2PI08</accession>
<dbReference type="InterPro" id="IPR004360">
    <property type="entry name" value="Glyas_Fos-R_dOase_dom"/>
</dbReference>
<dbReference type="PANTHER" id="PTHR46036:SF5">
    <property type="entry name" value="LACTOYLGLUTATHIONE LYASE"/>
    <property type="match status" value="1"/>
</dbReference>
<reference evidence="6 7" key="1">
    <citation type="submission" date="2024-03" db="EMBL/GenBank/DDBJ databases">
        <title>Natural products discovery in diverse microorganisms through a two-stage MS feature dereplication strategy.</title>
        <authorList>
            <person name="Zhang R."/>
        </authorList>
    </citation>
    <scope>NUCLEOTIDE SEQUENCE [LARGE SCALE GENOMIC DNA]</scope>
    <source>
        <strain evidence="6 7">18930</strain>
    </source>
</reference>
<feature type="domain" description="VOC" evidence="5">
    <location>
        <begin position="16"/>
        <end position="139"/>
    </location>
</feature>
<gene>
    <name evidence="6" type="ORF">WDS16_26760</name>
</gene>
<evidence type="ECO:0000259" key="5">
    <source>
        <dbReference type="PROSITE" id="PS51819"/>
    </source>
</evidence>
<dbReference type="Proteomes" id="UP001432000">
    <property type="component" value="Chromosome"/>
</dbReference>
<organism evidence="6 7">
    <name type="scientific">Rhodococcus sovatensis</name>
    <dbReference type="NCBI Taxonomy" id="1805840"/>
    <lineage>
        <taxon>Bacteria</taxon>
        <taxon>Bacillati</taxon>
        <taxon>Actinomycetota</taxon>
        <taxon>Actinomycetes</taxon>
        <taxon>Mycobacteriales</taxon>
        <taxon>Nocardiaceae</taxon>
        <taxon>Rhodococcus</taxon>
    </lineage>
</organism>
<dbReference type="InterPro" id="IPR037523">
    <property type="entry name" value="VOC_core"/>
</dbReference>
<protein>
    <recommendedName>
        <fullName evidence="2">Aldoketomutase</fullName>
    </recommendedName>
    <alternativeName>
        <fullName evidence="1">Ketone-aldehyde mutase</fullName>
    </alternativeName>
    <alternativeName>
        <fullName evidence="3">Methylglyoxalase</fullName>
    </alternativeName>
    <alternativeName>
        <fullName evidence="4">S-D-lactoylglutathione methylglyoxal lyase</fullName>
    </alternativeName>
</protein>